<dbReference type="EMBL" id="JACGWJ010000019">
    <property type="protein sequence ID" value="KAL0346018.1"/>
    <property type="molecule type" value="Genomic_DNA"/>
</dbReference>
<proteinExistence type="predicted"/>
<evidence type="ECO:0000313" key="2">
    <source>
        <dbReference type="EMBL" id="KAL0346018.1"/>
    </source>
</evidence>
<dbReference type="SUPFAM" id="SSF53756">
    <property type="entry name" value="UDP-Glycosyltransferase/glycogen phosphorylase"/>
    <property type="match status" value="1"/>
</dbReference>
<protein>
    <submittedName>
        <fullName evidence="2">Anthocyanidin 3-O-glucosyltransferase UFGT</fullName>
    </submittedName>
</protein>
<dbReference type="GO" id="GO:0008194">
    <property type="term" value="F:UDP-glycosyltransferase activity"/>
    <property type="evidence" value="ECO:0007669"/>
    <property type="project" value="InterPro"/>
</dbReference>
<accession>A0AAW2NRI5</accession>
<reference evidence="2" key="1">
    <citation type="submission" date="2020-06" db="EMBL/GenBank/DDBJ databases">
        <authorList>
            <person name="Li T."/>
            <person name="Hu X."/>
            <person name="Zhang T."/>
            <person name="Song X."/>
            <person name="Zhang H."/>
            <person name="Dai N."/>
            <person name="Sheng W."/>
            <person name="Hou X."/>
            <person name="Wei L."/>
        </authorList>
    </citation>
    <scope>NUCLEOTIDE SEQUENCE</scope>
    <source>
        <strain evidence="2">G02</strain>
        <tissue evidence="2">Leaf</tissue>
    </source>
</reference>
<keyword evidence="1" id="KW-0808">Transferase</keyword>
<dbReference type="Pfam" id="PF00201">
    <property type="entry name" value="UDPGT"/>
    <property type="match status" value="1"/>
</dbReference>
<sequence length="125" mass="13486">MGSSAASLGAFFRRGFHHSLRWNSVMESITGGVPMICRPFFGDQMINRRRVEDVWGIGVGVEGGAFTKSGTVAALDIVLTKEGKKMRENIEKLRECASRAVAENGSSTENLKSLVAIVISSHSVS</sequence>
<dbReference type="PANTHER" id="PTHR48045:SF31">
    <property type="entry name" value="UDP-GLYCOSYLTRANSFERASE 76B1-LIKE"/>
    <property type="match status" value="1"/>
</dbReference>
<comment type="caution">
    <text evidence="2">The sequence shown here is derived from an EMBL/GenBank/DDBJ whole genome shotgun (WGS) entry which is preliminary data.</text>
</comment>
<dbReference type="PANTHER" id="PTHR48045">
    <property type="entry name" value="UDP-GLYCOSYLTRANSFERASE 72B1"/>
    <property type="match status" value="1"/>
</dbReference>
<evidence type="ECO:0000256" key="1">
    <source>
        <dbReference type="ARBA" id="ARBA00022679"/>
    </source>
</evidence>
<reference evidence="2" key="2">
    <citation type="journal article" date="2024" name="Plant">
        <title>Genomic evolution and insights into agronomic trait innovations of Sesamum species.</title>
        <authorList>
            <person name="Miao H."/>
            <person name="Wang L."/>
            <person name="Qu L."/>
            <person name="Liu H."/>
            <person name="Sun Y."/>
            <person name="Le M."/>
            <person name="Wang Q."/>
            <person name="Wei S."/>
            <person name="Zheng Y."/>
            <person name="Lin W."/>
            <person name="Duan Y."/>
            <person name="Cao H."/>
            <person name="Xiong S."/>
            <person name="Wang X."/>
            <person name="Wei L."/>
            <person name="Li C."/>
            <person name="Ma Q."/>
            <person name="Ju M."/>
            <person name="Zhao R."/>
            <person name="Li G."/>
            <person name="Mu C."/>
            <person name="Tian Q."/>
            <person name="Mei H."/>
            <person name="Zhang T."/>
            <person name="Gao T."/>
            <person name="Zhang H."/>
        </authorList>
    </citation>
    <scope>NUCLEOTIDE SEQUENCE</scope>
    <source>
        <strain evidence="2">G02</strain>
    </source>
</reference>
<organism evidence="2">
    <name type="scientific">Sesamum radiatum</name>
    <name type="common">Black benniseed</name>
    <dbReference type="NCBI Taxonomy" id="300843"/>
    <lineage>
        <taxon>Eukaryota</taxon>
        <taxon>Viridiplantae</taxon>
        <taxon>Streptophyta</taxon>
        <taxon>Embryophyta</taxon>
        <taxon>Tracheophyta</taxon>
        <taxon>Spermatophyta</taxon>
        <taxon>Magnoliopsida</taxon>
        <taxon>eudicotyledons</taxon>
        <taxon>Gunneridae</taxon>
        <taxon>Pentapetalae</taxon>
        <taxon>asterids</taxon>
        <taxon>lamiids</taxon>
        <taxon>Lamiales</taxon>
        <taxon>Pedaliaceae</taxon>
        <taxon>Sesamum</taxon>
    </lineage>
</organism>
<dbReference type="Gene3D" id="3.40.50.2000">
    <property type="entry name" value="Glycogen Phosphorylase B"/>
    <property type="match status" value="2"/>
</dbReference>
<dbReference type="AlphaFoldDB" id="A0AAW2NRI5"/>
<gene>
    <name evidence="2" type="ORF">Sradi_4433100</name>
</gene>
<dbReference type="InterPro" id="IPR002213">
    <property type="entry name" value="UDP_glucos_trans"/>
</dbReference>
<name>A0AAW2NRI5_SESRA</name>